<dbReference type="Gramene" id="A01p28190.2_BraZ1">
    <property type="protein sequence ID" value="A01p28190.2_BraZ1.CDS"/>
    <property type="gene ID" value="A01g28190.2_BraZ1"/>
</dbReference>
<gene>
    <name evidence="2" type="ORF">BRAA01T02613Z</name>
    <name evidence="1" type="ORF">BRAPAZ1V2_A01P28190.2</name>
</gene>
<dbReference type="AlphaFoldDB" id="A0A3P5ZUB1"/>
<dbReference type="Proteomes" id="UP000694005">
    <property type="component" value="Chromosome A01"/>
</dbReference>
<organism evidence="2">
    <name type="scientific">Brassica campestris</name>
    <name type="common">Field mustard</name>
    <dbReference type="NCBI Taxonomy" id="3711"/>
    <lineage>
        <taxon>Eukaryota</taxon>
        <taxon>Viridiplantae</taxon>
        <taxon>Streptophyta</taxon>
        <taxon>Embryophyta</taxon>
        <taxon>Tracheophyta</taxon>
        <taxon>Spermatophyta</taxon>
        <taxon>Magnoliopsida</taxon>
        <taxon>eudicotyledons</taxon>
        <taxon>Gunneridae</taxon>
        <taxon>Pentapetalae</taxon>
        <taxon>rosids</taxon>
        <taxon>malvids</taxon>
        <taxon>Brassicales</taxon>
        <taxon>Brassicaceae</taxon>
        <taxon>Brassiceae</taxon>
        <taxon>Brassica</taxon>
    </lineage>
</organism>
<reference evidence="2" key="1">
    <citation type="submission" date="2018-11" db="EMBL/GenBank/DDBJ databases">
        <authorList>
            <consortium name="Genoscope - CEA"/>
            <person name="William W."/>
        </authorList>
    </citation>
    <scope>NUCLEOTIDE SEQUENCE</scope>
</reference>
<sequence length="111" mass="12814">MVRRHISKEAGCLRCGYDTKSVNYVLFQCPFARLVWALSPIHAPPDGLFMNSLYSNSYEVRYYPTGGNKAADRIAKETFTFLSNVLKLYYVVPFWLEYQVGHGKIMVENHI</sequence>
<evidence type="ECO:0000313" key="1">
    <source>
        <dbReference type="EMBL" id="CAG7888743.1"/>
    </source>
</evidence>
<dbReference type="EMBL" id="LS974617">
    <property type="protein sequence ID" value="CAG7888743.1"/>
    <property type="molecule type" value="Genomic_DNA"/>
</dbReference>
<name>A0A3P5ZUB1_BRACM</name>
<evidence type="ECO:0008006" key="3">
    <source>
        <dbReference type="Google" id="ProtNLM"/>
    </source>
</evidence>
<proteinExistence type="predicted"/>
<protein>
    <recommendedName>
        <fullName evidence="3">Reverse transcriptase zinc-binding domain-containing protein</fullName>
    </recommendedName>
</protein>
<accession>A0A3P5ZUB1</accession>
<dbReference type="EMBL" id="LR031571">
    <property type="protein sequence ID" value="VDC76111.1"/>
    <property type="molecule type" value="Genomic_DNA"/>
</dbReference>
<evidence type="ECO:0000313" key="2">
    <source>
        <dbReference type="EMBL" id="VDC76111.1"/>
    </source>
</evidence>